<dbReference type="eggNOG" id="COG1251">
    <property type="taxonomic scope" value="Bacteria"/>
</dbReference>
<proteinExistence type="inferred from homology"/>
<dbReference type="KEGG" id="ppd:Ppro_3496"/>
<accession>A1AUR8</accession>
<dbReference type="PROSITE" id="PS50903">
    <property type="entry name" value="RUBREDOXIN_LIKE"/>
    <property type="match status" value="2"/>
</dbReference>
<dbReference type="STRING" id="338966.Ppro_3496"/>
<evidence type="ECO:0000256" key="4">
    <source>
        <dbReference type="ARBA" id="ARBA00022827"/>
    </source>
</evidence>
<dbReference type="PANTHER" id="PTHR43429:SF3">
    <property type="entry name" value="NITRITE REDUCTASE [NAD(P)H]"/>
    <property type="match status" value="1"/>
</dbReference>
<dbReference type="InterPro" id="IPR050260">
    <property type="entry name" value="FAD-bd_OxRdtase"/>
</dbReference>
<evidence type="ECO:0000256" key="3">
    <source>
        <dbReference type="ARBA" id="ARBA00022630"/>
    </source>
</evidence>
<dbReference type="InterPro" id="IPR036188">
    <property type="entry name" value="FAD/NAD-bd_sf"/>
</dbReference>
<dbReference type="Proteomes" id="UP000006732">
    <property type="component" value="Chromosome"/>
</dbReference>
<dbReference type="eggNOG" id="COG1592">
    <property type="taxonomic scope" value="Bacteria"/>
</dbReference>
<dbReference type="InterPro" id="IPR023753">
    <property type="entry name" value="FAD/NAD-binding_dom"/>
</dbReference>
<sequence length="520" mass="55864">MLRSTTVPSNIEILTPIKEHAMTNEKRWICTLCGYVHQGSTPPDTCPICGATPDLFELQTTTEAPRQESASDQWVCLTCDYIHQGTSPPATCPICGQGAEQFEPHRADQQGAGAAEAVSVVIVGAGIAGVSAAESIRRASPAARITLLGKEPDLPYYRINLTRYLAGEISRDDLTMHPEQWYTDNDIILRLSTEMRGFDPASGHLTLHTHEQLAFDRLILAMGAHPFVPPIPGATRKNVTVLRTLGDADFILGQLRPGLNCTIIGGGVLGLEAAGALVKRGASVTQLEGFPWLMPQQLNRTAGGLLARHAEKLGITIRTDARIKQIDGDERVHGVLLESGESIASDLVVITAGVRCNSYLPRQAQLTVNQGVVVDDHLKSSAGNILAVGDLAEHRGVCYGTWVPAQFQGSIAGLNAVGGKVEFAGIPRSNTLKVLNFDLFSIGQVHPDDGSYQSFEQMGNDCYHYVVFRDSRLVGAILMGDMGPAAAIKHLIEARTSCSDLLHRNPDIDGILAFIAAGSR</sequence>
<dbReference type="InterPro" id="IPR016156">
    <property type="entry name" value="FAD/NAD-linked_Rdtase_dimer_sf"/>
</dbReference>
<evidence type="ECO:0000313" key="6">
    <source>
        <dbReference type="EMBL" id="ABL01089.1"/>
    </source>
</evidence>
<evidence type="ECO:0000259" key="5">
    <source>
        <dbReference type="PROSITE" id="PS50903"/>
    </source>
</evidence>
<dbReference type="Pfam" id="PF07992">
    <property type="entry name" value="Pyr_redox_2"/>
    <property type="match status" value="1"/>
</dbReference>
<gene>
    <name evidence="6" type="ordered locus">Ppro_3496</name>
</gene>
<dbReference type="Pfam" id="PF21349">
    <property type="entry name" value="RUBY_RBDX"/>
    <property type="match status" value="2"/>
</dbReference>
<comment type="similarity">
    <text evidence="2">Belongs to the FAD-dependent oxidoreductase family.</text>
</comment>
<dbReference type="AlphaFoldDB" id="A1AUR8"/>
<protein>
    <submittedName>
        <fullName evidence="6">FAD-dependent pyridine nucleotide-disulfide oxidoreductase</fullName>
    </submittedName>
</protein>
<keyword evidence="3" id="KW-0285">Flavoprotein</keyword>
<dbReference type="PANTHER" id="PTHR43429">
    <property type="entry name" value="PYRIDINE NUCLEOTIDE-DISULFIDE OXIDOREDUCTASE DOMAIN-CONTAINING"/>
    <property type="match status" value="1"/>
</dbReference>
<keyword evidence="4" id="KW-0274">FAD</keyword>
<dbReference type="InterPro" id="IPR041575">
    <property type="entry name" value="Rubredoxin_C"/>
</dbReference>
<evidence type="ECO:0000256" key="2">
    <source>
        <dbReference type="ARBA" id="ARBA00006442"/>
    </source>
</evidence>
<dbReference type="SUPFAM" id="SSF57802">
    <property type="entry name" value="Rubredoxin-like"/>
    <property type="match status" value="2"/>
</dbReference>
<feature type="domain" description="Rubredoxin-like" evidence="5">
    <location>
        <begin position="25"/>
        <end position="59"/>
    </location>
</feature>
<dbReference type="GO" id="GO:0005506">
    <property type="term" value="F:iron ion binding"/>
    <property type="evidence" value="ECO:0007669"/>
    <property type="project" value="InterPro"/>
</dbReference>
<comment type="cofactor">
    <cofactor evidence="1">
        <name>FAD</name>
        <dbReference type="ChEBI" id="CHEBI:57692"/>
    </cofactor>
</comment>
<dbReference type="Gene3D" id="3.50.50.60">
    <property type="entry name" value="FAD/NAD(P)-binding domain"/>
    <property type="match status" value="2"/>
</dbReference>
<dbReference type="SUPFAM" id="SSF51905">
    <property type="entry name" value="FAD/NAD(P)-binding domain"/>
    <property type="match status" value="2"/>
</dbReference>
<organism evidence="6 7">
    <name type="scientific">Pelobacter propionicus (strain DSM 2379 / NBRC 103807 / OttBd1)</name>
    <dbReference type="NCBI Taxonomy" id="338966"/>
    <lineage>
        <taxon>Bacteria</taxon>
        <taxon>Pseudomonadati</taxon>
        <taxon>Thermodesulfobacteriota</taxon>
        <taxon>Desulfuromonadia</taxon>
        <taxon>Desulfuromonadales</taxon>
        <taxon>Desulfuromonadaceae</taxon>
        <taxon>Pelobacter</taxon>
    </lineage>
</organism>
<name>A1AUR8_PELPD</name>
<evidence type="ECO:0000313" key="7">
    <source>
        <dbReference type="Proteomes" id="UP000006732"/>
    </source>
</evidence>
<dbReference type="InterPro" id="IPR048574">
    <property type="entry name" value="RUBY_RBDX"/>
</dbReference>
<feature type="domain" description="Rubredoxin-like" evidence="5">
    <location>
        <begin position="71"/>
        <end position="105"/>
    </location>
</feature>
<keyword evidence="7" id="KW-1185">Reference proteome</keyword>
<dbReference type="PRINTS" id="PR00411">
    <property type="entry name" value="PNDRDTASEI"/>
</dbReference>
<dbReference type="PRINTS" id="PR00368">
    <property type="entry name" value="FADPNR"/>
</dbReference>
<dbReference type="EMBL" id="CP000482">
    <property type="protein sequence ID" value="ABL01089.1"/>
    <property type="molecule type" value="Genomic_DNA"/>
</dbReference>
<dbReference type="OrthoDB" id="9768666at2"/>
<dbReference type="Gene3D" id="3.30.390.30">
    <property type="match status" value="1"/>
</dbReference>
<evidence type="ECO:0000256" key="1">
    <source>
        <dbReference type="ARBA" id="ARBA00001974"/>
    </source>
</evidence>
<dbReference type="InterPro" id="IPR024934">
    <property type="entry name" value="Rubredoxin-like_dom"/>
</dbReference>
<dbReference type="Gene3D" id="2.20.28.10">
    <property type="match status" value="2"/>
</dbReference>
<dbReference type="GO" id="GO:0016491">
    <property type="term" value="F:oxidoreductase activity"/>
    <property type="evidence" value="ECO:0007669"/>
    <property type="project" value="InterPro"/>
</dbReference>
<reference evidence="6 7" key="1">
    <citation type="submission" date="2006-10" db="EMBL/GenBank/DDBJ databases">
        <title>Complete sequence of chromosome of Pelobacter propionicus DSM 2379.</title>
        <authorList>
            <consortium name="US DOE Joint Genome Institute"/>
            <person name="Copeland A."/>
            <person name="Lucas S."/>
            <person name="Lapidus A."/>
            <person name="Barry K."/>
            <person name="Detter J.C."/>
            <person name="Glavina del Rio T."/>
            <person name="Hammon N."/>
            <person name="Israni S."/>
            <person name="Dalin E."/>
            <person name="Tice H."/>
            <person name="Pitluck S."/>
            <person name="Saunders E."/>
            <person name="Brettin T."/>
            <person name="Bruce D."/>
            <person name="Han C."/>
            <person name="Tapia R."/>
            <person name="Schmutz J."/>
            <person name="Larimer F."/>
            <person name="Land M."/>
            <person name="Hauser L."/>
            <person name="Kyrpides N."/>
            <person name="Kim E."/>
            <person name="Lovley D."/>
            <person name="Richardson P."/>
        </authorList>
    </citation>
    <scope>NUCLEOTIDE SEQUENCE [LARGE SCALE GENOMIC DNA]</scope>
    <source>
        <strain evidence="7">DSM 2379 / NBRC 103807 / OttBd1</strain>
    </source>
</reference>
<dbReference type="Pfam" id="PF18267">
    <property type="entry name" value="Rubredoxin_C"/>
    <property type="match status" value="1"/>
</dbReference>
<dbReference type="HOGENOM" id="CLU_003291_4_4_7"/>